<dbReference type="InterPro" id="IPR058982">
    <property type="entry name" value="Beta-barrel_AprE"/>
</dbReference>
<dbReference type="GO" id="GO:0005886">
    <property type="term" value="C:plasma membrane"/>
    <property type="evidence" value="ECO:0007669"/>
    <property type="project" value="UniProtKB-SubCell"/>
</dbReference>
<keyword evidence="5 9" id="KW-0997">Cell inner membrane</keyword>
<dbReference type="Pfam" id="PF26002">
    <property type="entry name" value="Beta-barrel_AprE"/>
    <property type="match status" value="1"/>
</dbReference>
<keyword evidence="3 9" id="KW-0813">Transport</keyword>
<feature type="domain" description="AprE-like beta-barrel" evidence="11">
    <location>
        <begin position="352"/>
        <end position="406"/>
    </location>
</feature>
<evidence type="ECO:0000256" key="9">
    <source>
        <dbReference type="RuleBase" id="RU365093"/>
    </source>
</evidence>
<dbReference type="GO" id="GO:0015031">
    <property type="term" value="P:protein transport"/>
    <property type="evidence" value="ECO:0007669"/>
    <property type="project" value="InterPro"/>
</dbReference>
<name>A0A5R9J6Y1_9PROT</name>
<dbReference type="AlphaFoldDB" id="A0A5R9J6Y1"/>
<keyword evidence="6 9" id="KW-0812">Transmembrane</keyword>
<evidence type="ECO:0000256" key="2">
    <source>
        <dbReference type="ARBA" id="ARBA00009477"/>
    </source>
</evidence>
<feature type="compositionally biased region" description="Low complexity" evidence="10">
    <location>
        <begin position="402"/>
        <end position="418"/>
    </location>
</feature>
<dbReference type="Gene3D" id="2.40.30.170">
    <property type="match status" value="1"/>
</dbReference>
<feature type="region of interest" description="Disordered" evidence="10">
    <location>
        <begin position="398"/>
        <end position="422"/>
    </location>
</feature>
<comment type="caution">
    <text evidence="12">The sequence shown here is derived from an EMBL/GenBank/DDBJ whole genome shotgun (WGS) entry which is preliminary data.</text>
</comment>
<accession>A0A5R9J6Y1</accession>
<evidence type="ECO:0000256" key="1">
    <source>
        <dbReference type="ARBA" id="ARBA00004377"/>
    </source>
</evidence>
<evidence type="ECO:0000256" key="6">
    <source>
        <dbReference type="ARBA" id="ARBA00022692"/>
    </source>
</evidence>
<dbReference type="InterPro" id="IPR010129">
    <property type="entry name" value="T1SS_HlyD"/>
</dbReference>
<feature type="transmembrane region" description="Helical" evidence="9">
    <location>
        <begin position="58"/>
        <end position="79"/>
    </location>
</feature>
<keyword evidence="13" id="KW-1185">Reference proteome</keyword>
<dbReference type="PRINTS" id="PR01490">
    <property type="entry name" value="RTXTOXIND"/>
</dbReference>
<keyword evidence="4 9" id="KW-1003">Cell membrane</keyword>
<evidence type="ECO:0000256" key="4">
    <source>
        <dbReference type="ARBA" id="ARBA00022475"/>
    </source>
</evidence>
<organism evidence="12 13">
    <name type="scientific">Lichenicoccus roseus</name>
    <dbReference type="NCBI Taxonomy" id="2683649"/>
    <lineage>
        <taxon>Bacteria</taxon>
        <taxon>Pseudomonadati</taxon>
        <taxon>Pseudomonadota</taxon>
        <taxon>Alphaproteobacteria</taxon>
        <taxon>Acetobacterales</taxon>
        <taxon>Acetobacteraceae</taxon>
        <taxon>Lichenicoccus</taxon>
    </lineage>
</organism>
<dbReference type="PANTHER" id="PTHR30386:SF26">
    <property type="entry name" value="TRANSPORT PROTEIN COMB"/>
    <property type="match status" value="1"/>
</dbReference>
<keyword evidence="7 9" id="KW-1133">Transmembrane helix</keyword>
<comment type="similarity">
    <text evidence="2 9">Belongs to the membrane fusion protein (MFP) (TC 8.A.1) family.</text>
</comment>
<dbReference type="InterPro" id="IPR050739">
    <property type="entry name" value="MFP"/>
</dbReference>
<feature type="region of interest" description="Disordered" evidence="10">
    <location>
        <begin position="1"/>
        <end position="28"/>
    </location>
</feature>
<dbReference type="Proteomes" id="UP000305654">
    <property type="component" value="Unassembled WGS sequence"/>
</dbReference>
<evidence type="ECO:0000313" key="12">
    <source>
        <dbReference type="EMBL" id="TLU73380.1"/>
    </source>
</evidence>
<dbReference type="PANTHER" id="PTHR30386">
    <property type="entry name" value="MEMBRANE FUSION SUBUNIT OF EMRAB-TOLC MULTIDRUG EFFLUX PUMP"/>
    <property type="match status" value="1"/>
</dbReference>
<dbReference type="SUPFAM" id="SSF111369">
    <property type="entry name" value="HlyD-like secretion proteins"/>
    <property type="match status" value="1"/>
</dbReference>
<evidence type="ECO:0000256" key="3">
    <source>
        <dbReference type="ARBA" id="ARBA00022448"/>
    </source>
</evidence>
<dbReference type="Gene3D" id="2.40.50.100">
    <property type="match status" value="1"/>
</dbReference>
<protein>
    <recommendedName>
        <fullName evidence="9">Membrane fusion protein (MFP) family protein</fullName>
    </recommendedName>
</protein>
<evidence type="ECO:0000259" key="11">
    <source>
        <dbReference type="Pfam" id="PF26002"/>
    </source>
</evidence>
<evidence type="ECO:0000256" key="10">
    <source>
        <dbReference type="SAM" id="MobiDB-lite"/>
    </source>
</evidence>
<evidence type="ECO:0000256" key="5">
    <source>
        <dbReference type="ARBA" id="ARBA00022519"/>
    </source>
</evidence>
<dbReference type="NCBIfam" id="TIGR01843">
    <property type="entry name" value="type_I_hlyD"/>
    <property type="match status" value="1"/>
</dbReference>
<sequence>MASKDLVTAGGPVPGRPDSPKRPPRRRMREEELPQALLEFHSPSAALVAMPPLPVARWIIWIVGALAITMLTVMGTFPLDRVVTTPGELVSTARTMLVQPLETAIVKSIDVKEGEVVHKGQVLAHLDPTIAGADENNLRAQTYAYEAQVNRLQAEAAGTLFRADLANPASTAEAAAYMRRQAEFRAKLNNYTQQISALRSDVTGYQASAAMYAGRVKLAKDVRNMRVQLQRDQVGSRLSSLSAQDDLMEMQRSQVTAQENAAGARGKLSAMVAEQEGFVQNWKAQIYQDLSEAQHKYYEARGDLEKAVLRQSLVVMRAQADAVVLTIAKVSIGSVLSPATQFITLVPLDAPLEVEARLKGSDSGYVKLGDQALIKFATFPYTQYGGATATVRNVSADSFTKDQQQASQSQGGDSQGSAMPGGSPDTYYRIRLRVDGYTLHGVPNYFHPTPGMPVTADIKVGKRTILRYLLSSVLPVATEGMREP</sequence>
<evidence type="ECO:0000256" key="8">
    <source>
        <dbReference type="ARBA" id="ARBA00023136"/>
    </source>
</evidence>
<evidence type="ECO:0000256" key="7">
    <source>
        <dbReference type="ARBA" id="ARBA00022989"/>
    </source>
</evidence>
<keyword evidence="8 9" id="KW-0472">Membrane</keyword>
<reference evidence="12 13" key="1">
    <citation type="submission" date="2019-05" db="EMBL/GenBank/DDBJ databases">
        <authorList>
            <person name="Pankratov T."/>
            <person name="Grouzdev D."/>
        </authorList>
    </citation>
    <scope>NUCLEOTIDE SEQUENCE [LARGE SCALE GENOMIC DNA]</scope>
    <source>
        <strain evidence="12 13">KEBCLARHB70R</strain>
    </source>
</reference>
<dbReference type="EMBL" id="VCDI01000002">
    <property type="protein sequence ID" value="TLU73380.1"/>
    <property type="molecule type" value="Genomic_DNA"/>
</dbReference>
<comment type="subcellular location">
    <subcellularLocation>
        <location evidence="1 9">Cell inner membrane</location>
        <topology evidence="1 9">Single-pass membrane protein</topology>
    </subcellularLocation>
</comment>
<evidence type="ECO:0000313" key="13">
    <source>
        <dbReference type="Proteomes" id="UP000305654"/>
    </source>
</evidence>
<dbReference type="RefSeq" id="WP_138325460.1">
    <property type="nucleotide sequence ID" value="NZ_VCDI01000002.1"/>
</dbReference>
<gene>
    <name evidence="12" type="ORF">FE263_08275</name>
</gene>
<proteinExistence type="inferred from homology"/>
<dbReference type="OrthoDB" id="9810980at2"/>